<dbReference type="Proteomes" id="UP000536746">
    <property type="component" value="Unassembled WGS sequence"/>
</dbReference>
<comment type="caution">
    <text evidence="2">The sequence shown here is derived from an EMBL/GenBank/DDBJ whole genome shotgun (WGS) entry which is preliminary data.</text>
</comment>
<name>A0ABX2M4M5_9BURK</name>
<dbReference type="InterPro" id="IPR050445">
    <property type="entry name" value="Bact_polysacc_biosynth/exp"/>
</dbReference>
<reference evidence="2 3" key="1">
    <citation type="journal article" date="2020" name="Front. Plant Sci.">
        <title>Isolation of Rhizosphere Bacteria That Improve Quality and Water Stress Tolerance in Greenhouse Ornamentals.</title>
        <authorList>
            <person name="Nordstedt N.P."/>
            <person name="Jones M.L."/>
        </authorList>
    </citation>
    <scope>NUCLEOTIDE SEQUENCE [LARGE SCALE GENOMIC DNA]</scope>
    <source>
        <strain evidence="2 3">C6C2</strain>
    </source>
</reference>
<keyword evidence="1" id="KW-0472">Membrane</keyword>
<evidence type="ECO:0000313" key="3">
    <source>
        <dbReference type="Proteomes" id="UP000536746"/>
    </source>
</evidence>
<feature type="transmembrane region" description="Helical" evidence="1">
    <location>
        <begin position="25"/>
        <end position="45"/>
    </location>
</feature>
<evidence type="ECO:0000256" key="1">
    <source>
        <dbReference type="SAM" id="Phobius"/>
    </source>
</evidence>
<feature type="transmembrane region" description="Helical" evidence="1">
    <location>
        <begin position="258"/>
        <end position="279"/>
    </location>
</feature>
<dbReference type="PANTHER" id="PTHR32309">
    <property type="entry name" value="TYROSINE-PROTEIN KINASE"/>
    <property type="match status" value="1"/>
</dbReference>
<gene>
    <name evidence="2" type="ORF">HNO84_16500</name>
</gene>
<dbReference type="EMBL" id="JABFMT010000018">
    <property type="protein sequence ID" value="NUU03207.1"/>
    <property type="molecule type" value="Genomic_DNA"/>
</dbReference>
<keyword evidence="3" id="KW-1185">Reference proteome</keyword>
<sequence>MQQKRDIAYPQDDISFLDVVSFFLGYWKLVLATFAAGIALAFGYLNIAQKQFEAQALIKVGQVLVSSIGSQLYGSNKPHDNNKDDEKLFSVNFESPAVIAEQFRLPTAFSDTTVESCGVASPEALLPKVRLQPSKSTTSVIELAVRSGSPEAAKLCANAVFEQIRQQQQRQLQPYKADLERIRLDVEANYRENQDLADKMERAGMLQSLYLARRDTALALRQQLNQIRRTQEFDNLPQLLAPVYAPQQQAFPVRSKTIVFGAMAGLLLGLAISALHFSFGKWRQRKQAS</sequence>
<proteinExistence type="predicted"/>
<dbReference type="PANTHER" id="PTHR32309:SF13">
    <property type="entry name" value="FERRIC ENTEROBACTIN TRANSPORT PROTEIN FEPE"/>
    <property type="match status" value="1"/>
</dbReference>
<protein>
    <recommendedName>
        <fullName evidence="4">Polysaccharide chain length determinant N-terminal domain-containing protein</fullName>
    </recommendedName>
</protein>
<keyword evidence="1" id="KW-1133">Transmembrane helix</keyword>
<keyword evidence="1" id="KW-0812">Transmembrane</keyword>
<evidence type="ECO:0000313" key="2">
    <source>
        <dbReference type="EMBL" id="NUU03207.1"/>
    </source>
</evidence>
<accession>A0ABX2M4M5</accession>
<organism evidence="2 3">
    <name type="scientific">Herbaspirillum robiniae</name>
    <dbReference type="NCBI Taxonomy" id="2014887"/>
    <lineage>
        <taxon>Bacteria</taxon>
        <taxon>Pseudomonadati</taxon>
        <taxon>Pseudomonadota</taxon>
        <taxon>Betaproteobacteria</taxon>
        <taxon>Burkholderiales</taxon>
        <taxon>Oxalobacteraceae</taxon>
        <taxon>Herbaspirillum</taxon>
    </lineage>
</organism>
<dbReference type="RefSeq" id="WP_079216978.1">
    <property type="nucleotide sequence ID" value="NZ_CP018845.1"/>
</dbReference>
<evidence type="ECO:0008006" key="4">
    <source>
        <dbReference type="Google" id="ProtNLM"/>
    </source>
</evidence>